<protein>
    <submittedName>
        <fullName evidence="1">Uncharacterized protein</fullName>
    </submittedName>
</protein>
<evidence type="ECO:0000313" key="1">
    <source>
        <dbReference type="EMBL" id="ETO60773.1"/>
    </source>
</evidence>
<name>A0A080Z2B2_PHYNI</name>
<gene>
    <name evidence="1" type="ORF">F444_21086</name>
</gene>
<dbReference type="Proteomes" id="UP000028582">
    <property type="component" value="Unassembled WGS sequence"/>
</dbReference>
<reference evidence="1 2" key="1">
    <citation type="submission" date="2013-11" db="EMBL/GenBank/DDBJ databases">
        <title>The Genome Sequence of Phytophthora parasitica P1976.</title>
        <authorList>
            <consortium name="The Broad Institute Genomics Platform"/>
            <person name="Russ C."/>
            <person name="Tyler B."/>
            <person name="Panabieres F."/>
            <person name="Shan W."/>
            <person name="Tripathy S."/>
            <person name="Grunwald N."/>
            <person name="Machado M."/>
            <person name="Johnson C.S."/>
            <person name="Walker B."/>
            <person name="Young S."/>
            <person name="Zeng Q."/>
            <person name="Gargeya S."/>
            <person name="Fitzgerald M."/>
            <person name="Haas B."/>
            <person name="Abouelleil A."/>
            <person name="Allen A.W."/>
            <person name="Alvarado L."/>
            <person name="Arachchi H.M."/>
            <person name="Berlin A.M."/>
            <person name="Chapman S.B."/>
            <person name="Gainer-Dewar J."/>
            <person name="Goldberg J."/>
            <person name="Griggs A."/>
            <person name="Gujja S."/>
            <person name="Hansen M."/>
            <person name="Howarth C."/>
            <person name="Imamovic A."/>
            <person name="Ireland A."/>
            <person name="Larimer J."/>
            <person name="McCowan C."/>
            <person name="Murphy C."/>
            <person name="Pearson M."/>
            <person name="Poon T.W."/>
            <person name="Priest M."/>
            <person name="Roberts A."/>
            <person name="Saif S."/>
            <person name="Shea T."/>
            <person name="Sisk P."/>
            <person name="Sykes S."/>
            <person name="Wortman J."/>
            <person name="Nusbaum C."/>
            <person name="Birren B."/>
        </authorList>
    </citation>
    <scope>NUCLEOTIDE SEQUENCE [LARGE SCALE GENOMIC DNA]</scope>
    <source>
        <strain evidence="1 2">P1976</strain>
    </source>
</reference>
<dbReference type="EMBL" id="ANJA01003885">
    <property type="protein sequence ID" value="ETO60773.1"/>
    <property type="molecule type" value="Genomic_DNA"/>
</dbReference>
<comment type="caution">
    <text evidence="1">The sequence shown here is derived from an EMBL/GenBank/DDBJ whole genome shotgun (WGS) entry which is preliminary data.</text>
</comment>
<evidence type="ECO:0000313" key="2">
    <source>
        <dbReference type="Proteomes" id="UP000028582"/>
    </source>
</evidence>
<organism evidence="1 2">
    <name type="scientific">Phytophthora nicotianae P1976</name>
    <dbReference type="NCBI Taxonomy" id="1317066"/>
    <lineage>
        <taxon>Eukaryota</taxon>
        <taxon>Sar</taxon>
        <taxon>Stramenopiles</taxon>
        <taxon>Oomycota</taxon>
        <taxon>Peronosporomycetes</taxon>
        <taxon>Peronosporales</taxon>
        <taxon>Peronosporaceae</taxon>
        <taxon>Phytophthora</taxon>
    </lineage>
</organism>
<dbReference type="AlphaFoldDB" id="A0A080Z2B2"/>
<accession>A0A080Z2B2</accession>
<sequence length="58" mass="6165">MSVVAVLSSLLNLVSPIDERPLSLFQGSLISLTVTIYVSITSPLQQCCNDMPPGTIDS</sequence>
<proteinExistence type="predicted"/>